<evidence type="ECO:0000313" key="14">
    <source>
        <dbReference type="EMBL" id="OCF52930.1"/>
    </source>
</evidence>
<feature type="compositionally biased region" description="Polar residues" evidence="11">
    <location>
        <begin position="108"/>
        <end position="123"/>
    </location>
</feature>
<comment type="subcellular location">
    <subcellularLocation>
        <location evidence="1">Membrane</location>
        <topology evidence="1">Multi-pass membrane protein</topology>
    </subcellularLocation>
</comment>
<feature type="region of interest" description="Disordered" evidence="11">
    <location>
        <begin position="515"/>
        <end position="535"/>
    </location>
</feature>
<sequence>MAIPSLGPPITALDDHTSDFHAVNPSSGPQENSAHQRTEYADQYERSIADDTNPAAVPGHVEETRLNSPTNGSMQGNTLENEDADSASTVTAEDVGRRSSQEKGKGGASSNSTNEYRQNSKAISSGEVAEDKDEWNYGAQLKADQKLLESRGLIPHHSLALAYDHLSVRGQGGADDVTYAPTVGAIIAPWSNRHYKRKAVKLAKARVEAEEKGGAGEGGEGGRGDDMRWKEGDPTPKKGEEGLRQGQRYLLKDFSGVVKPGEMMLVVGRPGSGCTTFLKALAGLHNGYAGIDGEIYYGDMSGDKTLRPYKADVIFNSEEDIHDPNLLVGRTLDFALRMNTPSPQARLPENEGGEHMSPGAYQDKTKKELLKIFGLEHTHDTKVGDQYVRGVSGGEKKRVSIAEVLTTKASVQLWDNATRGLDADTALKFNKVIRTLTDIERNTSVVSLYQAGNGIYELFDKVTVIAEGRIIYYGPRSEAREYFEDMGFVHPDGGNTADFLTSVTATNERVIKEGHKGKIPTSPADFSKRYQESGTAKNMRQELDEHLKNDQKSQETRQTQEALQKEKYKLAPKKRSEKVDYFTQVRAALIRDYQMRWGDQWTLWARQATTLIQALIVGSLFYSVSDTTGGLFIRGGAIFLTLLYPSLISLSETTAAFSGRAVLAKHKAFSLYRPSAVLVAQTIGDLPIFLGQLIVFTLIIYFMVGLKYEPGLYFAFLLFTYVTTLCTTAFFRFIGYSFGTFNNASKVSGLMFSILVTYAGYIIYTPSMHPWFSWIRWIDPVYYSFEALMSNELAGLQLQCVSPQLAPSGQNYMGTPAGCAIAGAQSGSTILDGSAWENQALRMYKSHVWRNFGIVVALWIFFLALAMISIERLPAAGSNKSILLYKRGGGGKFIRASNQNGNAPQDEEQGGSEMQTNEKPGRSPKDQGNNEKPEGVAAENNTFTWKNLTYKVPNKGKELTLLNDVFGYCKAGTLTALMGSSGAGKTTLMDVLAARKTEGEIHGEVLMNGEPLPVSFQRTTGYCEQVDVHLPQATVREALEFSALLRQPRSLSDKEKLEYVDVIIDLLELHDIEDAIIGTPGAGLGVEQRKRLTIGVELVSKPSLLFLDEPTSGLDGQSSFLIVSFLRKLAAAGQAVLCTIHQPSASLFAQFDLLLLLKAGGKMVYFGEVDNLSDYFSKQDVQIPKDVNPAERMIDIVSGDLSKGKDWAKIWSESEECKARMNDLEELKKENKNKERKHAEDDKYEYASTTGAQLRLVTKRASIQLWRDTEYVTNKVALHIGSALFNGFSFWMIGNRYADLQNRIFTIFQFIFVAPGVIAQTQPKFIANRDIFEAREKKAKLYSWQAFCFGEIVAEIPYLLVCALLYFAPWYPVVGFSFKPSVAGPVYLQMTLYEFLYTGIGQFVAAYAPNAVFAALVNPLLIGVLVTFCGVLVPYPQITAFWRYWLYYLNPFNYLIGGLVSRIMWDVDVQCAEEEFGIFTPPNGQTCQAYMTDFLSQNPGYLDDPNSTTQCKFCPYSKGYEYLESLNLGNKIDGWRDIAITALFCLSSYGFVFLLLKLRSKASKTAS</sequence>
<feature type="domain" description="ABC transporter" evidence="13">
    <location>
        <begin position="943"/>
        <end position="1185"/>
    </location>
</feature>
<feature type="transmembrane region" description="Helical" evidence="12">
    <location>
        <begin position="631"/>
        <end position="650"/>
    </location>
</feature>
<feature type="transmembrane region" description="Helical" evidence="12">
    <location>
        <begin position="712"/>
        <end position="735"/>
    </location>
</feature>
<keyword evidence="5" id="KW-0547">Nucleotide-binding</keyword>
<proteinExistence type="inferred from homology"/>
<evidence type="ECO:0000256" key="11">
    <source>
        <dbReference type="SAM" id="MobiDB-lite"/>
    </source>
</evidence>
<feature type="region of interest" description="Disordered" evidence="11">
    <location>
        <begin position="895"/>
        <end position="938"/>
    </location>
</feature>
<dbReference type="Pfam" id="PF06422">
    <property type="entry name" value="PDR_CDR"/>
    <property type="match status" value="1"/>
</dbReference>
<dbReference type="InterPro" id="IPR003439">
    <property type="entry name" value="ABC_transporter-like_ATP-bd"/>
</dbReference>
<feature type="compositionally biased region" description="Basic and acidic residues" evidence="11">
    <location>
        <begin position="919"/>
        <end position="934"/>
    </location>
</feature>
<dbReference type="GO" id="GO:0005524">
    <property type="term" value="F:ATP binding"/>
    <property type="evidence" value="ECO:0007669"/>
    <property type="project" value="UniProtKB-KW"/>
</dbReference>
<dbReference type="InterPro" id="IPR010929">
    <property type="entry name" value="PDR_CDR_ABC"/>
</dbReference>
<feature type="transmembrane region" description="Helical" evidence="12">
    <location>
        <begin position="1411"/>
        <end position="1433"/>
    </location>
</feature>
<evidence type="ECO:0000259" key="13">
    <source>
        <dbReference type="PROSITE" id="PS50893"/>
    </source>
</evidence>
<evidence type="ECO:0000256" key="12">
    <source>
        <dbReference type="SAM" id="Phobius"/>
    </source>
</evidence>
<dbReference type="SMART" id="SM00382">
    <property type="entry name" value="AAA"/>
    <property type="match status" value="2"/>
</dbReference>
<feature type="compositionally biased region" description="Polar residues" evidence="11">
    <location>
        <begin position="66"/>
        <end position="79"/>
    </location>
</feature>
<feature type="region of interest" description="Disordered" evidence="11">
    <location>
        <begin position="206"/>
        <end position="245"/>
    </location>
</feature>
<feature type="transmembrane region" description="Helical" evidence="12">
    <location>
        <begin position="1445"/>
        <end position="1465"/>
    </location>
</feature>
<dbReference type="Pfam" id="PF00005">
    <property type="entry name" value="ABC_tran"/>
    <property type="match status" value="2"/>
</dbReference>
<keyword evidence="4 12" id="KW-0812">Transmembrane</keyword>
<dbReference type="InterPro" id="IPR003593">
    <property type="entry name" value="AAA+_ATPase"/>
</dbReference>
<evidence type="ECO:0000256" key="5">
    <source>
        <dbReference type="ARBA" id="ARBA00022741"/>
    </source>
</evidence>
<dbReference type="PANTHER" id="PTHR19241">
    <property type="entry name" value="ATP-BINDING CASSETTE TRANSPORTER"/>
    <property type="match status" value="1"/>
</dbReference>
<name>A0A1B9IC30_9TREE</name>
<gene>
    <name evidence="14" type="ORF">I206_00231</name>
</gene>
<comment type="similarity">
    <text evidence="2">Belongs to the ABC transporter superfamily. ABCG family. PDR (TC 3.A.1.205) subfamily.</text>
</comment>
<dbReference type="FunFam" id="3.40.50.300:FF:000054">
    <property type="entry name" value="ABC multidrug transporter atrF"/>
    <property type="match status" value="1"/>
</dbReference>
<dbReference type="PROSITE" id="PS50893">
    <property type="entry name" value="ABC_TRANSPORTER_2"/>
    <property type="match status" value="2"/>
</dbReference>
<dbReference type="InterPro" id="IPR034003">
    <property type="entry name" value="ABCG_PDR_2"/>
</dbReference>
<feature type="transmembrane region" description="Helical" evidence="12">
    <location>
        <begin position="603"/>
        <end position="625"/>
    </location>
</feature>
<organism evidence="14">
    <name type="scientific">Kwoniella pini CBS 10737</name>
    <dbReference type="NCBI Taxonomy" id="1296096"/>
    <lineage>
        <taxon>Eukaryota</taxon>
        <taxon>Fungi</taxon>
        <taxon>Dikarya</taxon>
        <taxon>Basidiomycota</taxon>
        <taxon>Agaricomycotina</taxon>
        <taxon>Tremellomycetes</taxon>
        <taxon>Tremellales</taxon>
        <taxon>Cryptococcaceae</taxon>
        <taxon>Kwoniella</taxon>
    </lineage>
</organism>
<feature type="compositionally biased region" description="Basic and acidic residues" evidence="11">
    <location>
        <begin position="34"/>
        <end position="49"/>
    </location>
</feature>
<dbReference type="PROSITE" id="PS00211">
    <property type="entry name" value="ABC_TRANSPORTER_1"/>
    <property type="match status" value="1"/>
</dbReference>
<dbReference type="CDD" id="cd03232">
    <property type="entry name" value="ABCG_PDR_domain2"/>
    <property type="match status" value="1"/>
</dbReference>
<dbReference type="Pfam" id="PF19055">
    <property type="entry name" value="ABC2_membrane_7"/>
    <property type="match status" value="1"/>
</dbReference>
<evidence type="ECO:0000256" key="7">
    <source>
        <dbReference type="ARBA" id="ARBA00022989"/>
    </source>
</evidence>
<evidence type="ECO:0000256" key="4">
    <source>
        <dbReference type="ARBA" id="ARBA00022692"/>
    </source>
</evidence>
<feature type="transmembrane region" description="Helical" evidence="12">
    <location>
        <begin position="1538"/>
        <end position="1556"/>
    </location>
</feature>
<dbReference type="GO" id="GO:0016020">
    <property type="term" value="C:membrane"/>
    <property type="evidence" value="ECO:0007669"/>
    <property type="project" value="UniProtKB-SubCell"/>
</dbReference>
<evidence type="ECO:0000256" key="3">
    <source>
        <dbReference type="ARBA" id="ARBA00022448"/>
    </source>
</evidence>
<dbReference type="Pfam" id="PF01061">
    <property type="entry name" value="ABC2_membrane"/>
    <property type="match status" value="2"/>
</dbReference>
<dbReference type="SUPFAM" id="SSF52540">
    <property type="entry name" value="P-loop containing nucleoside triphosphate hydrolases"/>
    <property type="match status" value="2"/>
</dbReference>
<keyword evidence="10" id="KW-0175">Coiled coil</keyword>
<feature type="compositionally biased region" description="Basic and acidic residues" evidence="11">
    <location>
        <begin position="94"/>
        <end position="105"/>
    </location>
</feature>
<dbReference type="OrthoDB" id="245989at2759"/>
<dbReference type="InterPro" id="IPR043926">
    <property type="entry name" value="ABCG_dom"/>
</dbReference>
<feature type="coiled-coil region" evidence="10">
    <location>
        <begin position="1214"/>
        <end position="1244"/>
    </location>
</feature>
<dbReference type="GO" id="GO:0016887">
    <property type="term" value="F:ATP hydrolysis activity"/>
    <property type="evidence" value="ECO:0007669"/>
    <property type="project" value="InterPro"/>
</dbReference>
<evidence type="ECO:0000256" key="6">
    <source>
        <dbReference type="ARBA" id="ARBA00022840"/>
    </source>
</evidence>
<dbReference type="InterPro" id="IPR027417">
    <property type="entry name" value="P-loop_NTPase"/>
</dbReference>
<feature type="transmembrane region" description="Helical" evidence="12">
    <location>
        <begin position="688"/>
        <end position="706"/>
    </location>
</feature>
<evidence type="ECO:0000256" key="2">
    <source>
        <dbReference type="ARBA" id="ARBA00006012"/>
    </source>
</evidence>
<evidence type="ECO:0000256" key="9">
    <source>
        <dbReference type="ARBA" id="ARBA00051750"/>
    </source>
</evidence>
<feature type="compositionally biased region" description="Polar residues" evidence="11">
    <location>
        <begin position="24"/>
        <end position="33"/>
    </location>
</feature>
<keyword evidence="6" id="KW-0067">ATP-binding</keyword>
<keyword evidence="7 12" id="KW-1133">Transmembrane helix</keyword>
<comment type="catalytic activity">
    <reaction evidence="9">
        <text>itraconazole(in) + ATP + H2O = itraconazole(out) + ADP + phosphate + H(+)</text>
        <dbReference type="Rhea" id="RHEA:33503"/>
        <dbReference type="ChEBI" id="CHEBI:6076"/>
        <dbReference type="ChEBI" id="CHEBI:15377"/>
        <dbReference type="ChEBI" id="CHEBI:15378"/>
        <dbReference type="ChEBI" id="CHEBI:30616"/>
        <dbReference type="ChEBI" id="CHEBI:43474"/>
        <dbReference type="ChEBI" id="CHEBI:456216"/>
    </reaction>
    <physiologicalReaction direction="left-to-right" evidence="9">
        <dbReference type="Rhea" id="RHEA:33504"/>
    </physiologicalReaction>
</comment>
<dbReference type="STRING" id="1296096.A0A1B9IC30"/>
<evidence type="ECO:0000256" key="1">
    <source>
        <dbReference type="ARBA" id="ARBA00004141"/>
    </source>
</evidence>
<dbReference type="CDD" id="cd03233">
    <property type="entry name" value="ABCG_PDR_domain1"/>
    <property type="match status" value="1"/>
</dbReference>
<reference evidence="14" key="1">
    <citation type="submission" date="2013-07" db="EMBL/GenBank/DDBJ databases">
        <title>The Genome Sequence of Cryptococcus pinus CBS10737.</title>
        <authorList>
            <consortium name="The Broad Institute Genome Sequencing Platform"/>
            <person name="Cuomo C."/>
            <person name="Litvintseva A."/>
            <person name="Chen Y."/>
            <person name="Heitman J."/>
            <person name="Sun S."/>
            <person name="Springer D."/>
            <person name="Dromer F."/>
            <person name="Young S.K."/>
            <person name="Zeng Q."/>
            <person name="Gargeya S."/>
            <person name="Fitzgerald M."/>
            <person name="Abouelleil A."/>
            <person name="Alvarado L."/>
            <person name="Berlin A.M."/>
            <person name="Chapman S.B."/>
            <person name="Dewar J."/>
            <person name="Goldberg J."/>
            <person name="Griggs A."/>
            <person name="Gujja S."/>
            <person name="Hansen M."/>
            <person name="Howarth C."/>
            <person name="Imamovic A."/>
            <person name="Larimer J."/>
            <person name="McCowan C."/>
            <person name="Murphy C."/>
            <person name="Pearson M."/>
            <person name="Priest M."/>
            <person name="Roberts A."/>
            <person name="Saif S."/>
            <person name="Shea T."/>
            <person name="Sykes S."/>
            <person name="Wortman J."/>
            <person name="Nusbaum C."/>
            <person name="Birren B."/>
        </authorList>
    </citation>
    <scope>NUCLEOTIDE SEQUENCE [LARGE SCALE GENOMIC DNA]</scope>
    <source>
        <strain evidence="14">CBS 10737</strain>
    </source>
</reference>
<accession>A0A1B9IC30</accession>
<dbReference type="InterPro" id="IPR017871">
    <property type="entry name" value="ABC_transporter-like_CS"/>
</dbReference>
<keyword evidence="3" id="KW-0813">Transport</keyword>
<feature type="transmembrane region" description="Helical" evidence="12">
    <location>
        <begin position="848"/>
        <end position="870"/>
    </location>
</feature>
<evidence type="ECO:0000256" key="10">
    <source>
        <dbReference type="SAM" id="Coils"/>
    </source>
</evidence>
<evidence type="ECO:0000256" key="8">
    <source>
        <dbReference type="ARBA" id="ARBA00023136"/>
    </source>
</evidence>
<dbReference type="InterPro" id="IPR013525">
    <property type="entry name" value="ABC2_TM"/>
</dbReference>
<keyword evidence="8 12" id="KW-0472">Membrane</keyword>
<dbReference type="EMBL" id="KI894007">
    <property type="protein sequence ID" value="OCF52930.1"/>
    <property type="molecule type" value="Genomic_DNA"/>
</dbReference>
<dbReference type="InterPro" id="IPR034001">
    <property type="entry name" value="ABCG_PDR_1"/>
</dbReference>
<dbReference type="Gene3D" id="3.40.50.300">
    <property type="entry name" value="P-loop containing nucleotide triphosphate hydrolases"/>
    <property type="match status" value="2"/>
</dbReference>
<feature type="compositionally biased region" description="Basic and acidic residues" evidence="11">
    <location>
        <begin position="206"/>
        <end position="243"/>
    </location>
</feature>
<feature type="domain" description="ABC transporter" evidence="13">
    <location>
        <begin position="222"/>
        <end position="492"/>
    </location>
</feature>
<feature type="region of interest" description="Disordered" evidence="11">
    <location>
        <begin position="1"/>
        <end position="129"/>
    </location>
</feature>
<feature type="transmembrane region" description="Helical" evidence="12">
    <location>
        <begin position="1341"/>
        <end position="1368"/>
    </location>
</feature>
<feature type="transmembrane region" description="Helical" evidence="12">
    <location>
        <begin position="747"/>
        <end position="764"/>
    </location>
</feature>
<protein>
    <submittedName>
        <fullName evidence="14">ABC transporter</fullName>
    </submittedName>
</protein>
<dbReference type="GO" id="GO:0140359">
    <property type="term" value="F:ABC-type transporter activity"/>
    <property type="evidence" value="ECO:0007669"/>
    <property type="project" value="InterPro"/>
</dbReference>
<reference evidence="14" key="2">
    <citation type="submission" date="2016-07" db="EMBL/GenBank/DDBJ databases">
        <title>Evolution of pathogenesis and genome organization in the Tremellales.</title>
        <authorList>
            <person name="Cuomo C."/>
            <person name="Litvintseva A."/>
            <person name="Heitman J."/>
            <person name="Chen Y."/>
            <person name="Sun S."/>
            <person name="Springer D."/>
            <person name="Dromer F."/>
            <person name="Young S."/>
            <person name="Zeng Q."/>
            <person name="Chapman S."/>
            <person name="Gujja S."/>
            <person name="Saif S."/>
            <person name="Birren B."/>
        </authorList>
    </citation>
    <scope>NUCLEOTIDE SEQUENCE</scope>
    <source>
        <strain evidence="14">CBS 10737</strain>
    </source>
</reference>